<evidence type="ECO:0000313" key="3">
    <source>
        <dbReference type="EMBL" id="CAF4303636.1"/>
    </source>
</evidence>
<dbReference type="AlphaFoldDB" id="A0A817AN51"/>
<evidence type="ECO:0000313" key="5">
    <source>
        <dbReference type="Proteomes" id="UP000663866"/>
    </source>
</evidence>
<keyword evidence="5" id="KW-1185">Reference proteome</keyword>
<sequence>MYQHFIHYFEEGHHYSQSDLVVSDRRDILKYLDSPDAKKSLVLCCPDIKSLLDEIHNMKQVLEIYVCNIHFPMPPGVSLRQIYPKMTLIPLDDSMADWKSTAYHNIAESYKFLNEYFAHVDALTRAFQAAQERDQNQ</sequence>
<dbReference type="EMBL" id="CAJNRF010009008">
    <property type="protein sequence ID" value="CAF2106702.1"/>
    <property type="molecule type" value="Genomic_DNA"/>
</dbReference>
<dbReference type="Proteomes" id="UP000663856">
    <property type="component" value="Unassembled WGS sequence"/>
</dbReference>
<reference evidence="2" key="1">
    <citation type="submission" date="2021-02" db="EMBL/GenBank/DDBJ databases">
        <authorList>
            <person name="Nowell W R."/>
        </authorList>
    </citation>
    <scope>NUCLEOTIDE SEQUENCE</scope>
</reference>
<evidence type="ECO:0000313" key="4">
    <source>
        <dbReference type="EMBL" id="CAF4382616.1"/>
    </source>
</evidence>
<dbReference type="Proteomes" id="UP000663887">
    <property type="component" value="Unassembled WGS sequence"/>
</dbReference>
<comment type="caution">
    <text evidence="2">The sequence shown here is derived from an EMBL/GenBank/DDBJ whole genome shotgun (WGS) entry which is preliminary data.</text>
</comment>
<name>A0A817AN51_9BILA</name>
<gene>
    <name evidence="4" type="ORF">OVN521_LOCUS33805</name>
    <name evidence="3" type="ORF">UXM345_LOCUS33556</name>
    <name evidence="1" type="ORF">WKI299_LOCUS21481</name>
    <name evidence="2" type="ORF">XDN619_LOCUS35534</name>
</gene>
<organism evidence="2 6">
    <name type="scientific">Rotaria magnacalcarata</name>
    <dbReference type="NCBI Taxonomy" id="392030"/>
    <lineage>
        <taxon>Eukaryota</taxon>
        <taxon>Metazoa</taxon>
        <taxon>Spiralia</taxon>
        <taxon>Gnathifera</taxon>
        <taxon>Rotifera</taxon>
        <taxon>Eurotatoria</taxon>
        <taxon>Bdelloidea</taxon>
        <taxon>Philodinida</taxon>
        <taxon>Philodinidae</taxon>
        <taxon>Rotaria</taxon>
    </lineage>
</organism>
<evidence type="ECO:0000313" key="2">
    <source>
        <dbReference type="EMBL" id="CAF2253712.1"/>
    </source>
</evidence>
<dbReference type="Proteomes" id="UP000663866">
    <property type="component" value="Unassembled WGS sequence"/>
</dbReference>
<evidence type="ECO:0000313" key="1">
    <source>
        <dbReference type="EMBL" id="CAF2106702.1"/>
    </source>
</evidence>
<dbReference type="EMBL" id="CAJOBF010011261">
    <property type="protein sequence ID" value="CAF4303636.1"/>
    <property type="molecule type" value="Genomic_DNA"/>
</dbReference>
<dbReference type="EMBL" id="CAJOBG010039174">
    <property type="protein sequence ID" value="CAF4382616.1"/>
    <property type="molecule type" value="Genomic_DNA"/>
</dbReference>
<proteinExistence type="predicted"/>
<accession>A0A817AN51</accession>
<dbReference type="Proteomes" id="UP000663842">
    <property type="component" value="Unassembled WGS sequence"/>
</dbReference>
<evidence type="ECO:0000313" key="6">
    <source>
        <dbReference type="Proteomes" id="UP000663887"/>
    </source>
</evidence>
<dbReference type="EMBL" id="CAJNRG010018256">
    <property type="protein sequence ID" value="CAF2253712.1"/>
    <property type="molecule type" value="Genomic_DNA"/>
</dbReference>
<protein>
    <submittedName>
        <fullName evidence="2">Uncharacterized protein</fullName>
    </submittedName>
</protein>